<evidence type="ECO:0000313" key="12">
    <source>
        <dbReference type="RefSeq" id="XP_020090031.1"/>
    </source>
</evidence>
<feature type="domain" description="Helicase ATP-binding" evidence="8">
    <location>
        <begin position="1120"/>
        <end position="1287"/>
    </location>
</feature>
<dbReference type="InterPro" id="IPR000330">
    <property type="entry name" value="SNF2_N"/>
</dbReference>
<dbReference type="Gene3D" id="3.40.50.10810">
    <property type="entry name" value="Tandem AAA-ATPase domain"/>
    <property type="match status" value="1"/>
</dbReference>
<dbReference type="GO" id="GO:0004386">
    <property type="term" value="F:helicase activity"/>
    <property type="evidence" value="ECO:0007669"/>
    <property type="project" value="UniProtKB-KW"/>
</dbReference>
<dbReference type="GO" id="GO:0016787">
    <property type="term" value="F:hydrolase activity"/>
    <property type="evidence" value="ECO:0007669"/>
    <property type="project" value="UniProtKB-KW"/>
</dbReference>
<dbReference type="InterPro" id="IPR014001">
    <property type="entry name" value="Helicase_ATP-bd"/>
</dbReference>
<dbReference type="GO" id="GO:0005524">
    <property type="term" value="F:ATP binding"/>
    <property type="evidence" value="ECO:0007669"/>
    <property type="project" value="UniProtKB-KW"/>
</dbReference>
<feature type="compositionally biased region" description="Polar residues" evidence="7">
    <location>
        <begin position="2085"/>
        <end position="2100"/>
    </location>
</feature>
<dbReference type="InterPro" id="IPR029295">
    <property type="entry name" value="SnAC"/>
</dbReference>
<dbReference type="Gene3D" id="3.40.50.300">
    <property type="entry name" value="P-loop containing nucleotide triphosphate hydrolases"/>
    <property type="match status" value="1"/>
</dbReference>
<feature type="compositionally biased region" description="Low complexity" evidence="7">
    <location>
        <begin position="1686"/>
        <end position="1697"/>
    </location>
</feature>
<evidence type="ECO:0000256" key="3">
    <source>
        <dbReference type="ARBA" id="ARBA00022801"/>
    </source>
</evidence>
<feature type="region of interest" description="Disordered" evidence="7">
    <location>
        <begin position="1900"/>
        <end position="1931"/>
    </location>
</feature>
<feature type="region of interest" description="Disordered" evidence="7">
    <location>
        <begin position="2079"/>
        <end position="2141"/>
    </location>
</feature>
<feature type="region of interest" description="Disordered" evidence="7">
    <location>
        <begin position="441"/>
        <end position="466"/>
    </location>
</feature>
<dbReference type="Pfam" id="PF14619">
    <property type="entry name" value="SnAC"/>
    <property type="match status" value="1"/>
</dbReference>
<feature type="compositionally biased region" description="Polar residues" evidence="7">
    <location>
        <begin position="2905"/>
        <end position="2924"/>
    </location>
</feature>
<feature type="region of interest" description="Disordered" evidence="7">
    <location>
        <begin position="2974"/>
        <end position="3033"/>
    </location>
</feature>
<feature type="region of interest" description="Disordered" evidence="7">
    <location>
        <begin position="2246"/>
        <end position="2273"/>
    </location>
</feature>
<sequence length="3033" mass="330980">MASPQHVEMEAAKLLHKLIQESKDEPVKLATKLYVICQHMKLSGKEQSLPYQVISRAMETVVNQHGLDLDALRSSRLPLASGPQAEDPGSVRSKDKEIVDNQPPIAGSDAAPNIMATRAWQVGPVPGMTSVGRPPLGPSRMDGGGADVHQGSISQRSSKSSELESPVSVPMDDNRSANSQDRHDSAKSDDPTNKKKTSTKRKRADSKAAADVKPDTVPTGHNLRKGKQVIKGGTPGHEQPNPVQSTPSLEKLPSLSSGAGSLFRAQQEGAMTFVERNTDRIKPTNQFSVNPGPKLFEEGEVSSGNNTFELQKGSLSSRPAAYGSTYFWNQNRPTQSLQNPQGFNPSLMKPSPGVNIEGKVNVVTSGAFNSFAFAKMGFPYSPHHMSSSFESHGSQNQLPRNLDSSSASQLSEKGKDVLAVNSSIELSSAAKAVVESDIRKSGTPRFSDSNLEGKGSGIQERQSKTKVPIKADTALEQAKFADQLQNDVGTGLMPQLSTSSNMPFKEQQLKQLRAQCLVFLAFRNNLMPRKLHLEIALGESYPREERGQKGYSESRGTDTSAMEPGNSHVSRIPSSSTGSIAETDSSSKDTENTRKKSKKCPNLDNSMMGEENKETIAVKQKGFPQMGTQETAESAALPVTSQYFNSQLDVARDCDGKFNQQTTRANQGTSVVGVKAQPPKPEWTPVLKAVTHDDSSQSFASSLLHRGTYCNQTHLSGVNLSHNVNASKDDNKFVTHVGPTEKLSAASNSMISNNQADVYVRKYGLNEVRDSVMNMQYNSDAFRTLSANDIVGHGDVDQDDGYVSASDDIPTSPPKYTTCEKWIRDHEKRKLVEEQKWVSKQRKAELRIAARFEKLKENVSSSEDISAKTKSVIELKKLQLLQLQRRLRSEFLNDFFKPITPEIDRIKSSKKHRHGRRVKQIEKVEQKMKEERQKRIRERQKEFFGEVETHREKLEDCFKVKKERWKGFNRYVKEFHKRKERIHREKIDRIQREKINLLKNNDVEGYLRMVQDAKSDRVKQLLKETEKYLQKLGSKLRDAKTMARRFEMDMDESRMANFVEKNEVTNDNEDESDQAQHYLESNEKYYQLAHSVKEVINDQPSYLKGGKLREYQMNGLRWLVSLYNNHLNGILADEMGLGKTVQVISLICYLMEAKNDRGPFLVVVPSSVLSGWASELSFWAPDINKIAYAGPPEERRRLFKEMIIHQKFNVLLTTYEYLMNKHDRPKLSKIHWHYIIIDEGHRIKNASCKLNADLKHYRSFHRLLLTGTPLQNNLEELWALLNFLLPDIFNSSEDFSQWFNKPFQSGGDNSPDEGLLSEEENLLIINRLHQVLRPFVLRRLKHKVENELPEKIERLVRCEASAYQKLLMKRVEENLGSIGNTKVRSVHNTVMELRNICNHPYLSQLNAEEIDVLLPRHYLPPLVRLCGKLEMLDRLLPKLKATDHRILLFSTMTRLLDVMEEYLTWKQYKYLRLDGHTSGLERGALIEEFNRPGSQAFIFLLSIRAGGVGVNLQAADTVIIFDTDWNPQVDLQAQARAHRLGQKKDVLVLRLETVCTVEEQVRAAAEHKLGVANQSITAGFFDNNTSAEDRREYLESLLRECKKEEAASVLDDDALNDLLARSESEIDIFESIDKQRREDEMALWQKLVQGSCTDGSAPLSMPSRLVTEEDLKPFYKAMKIHEVPNTNANANVNSNTSVKRKGENLGGLDTQQYGRGKRAREVRSYEDQWTEEEFEKLCQADSPESPPRNAEVPKDVSTTKDQGGSKMSNPELISPPLKDQTAISKELTDQAAISKELKDQVAISKELKDQAAISKEPLPVQKETPPVKRGRGRPKRTVTNVPPPPPAAAPVSKQEMGPQSDNPSVSSTVSPAKNSTNVIEVSGRVQGELVAEPTAFAPLPVSTTPVQAKGRNAQTGEKPRGRGRKPKSMTAAAISQVTMVPVATVGAEPASNRSTIGAPTIPLVDPVSGLQKVDVVPVKACSSSPEKLKSILPASDIRNVGSGVPARGLTEASVGTKLAPSAEPVYILHPKMHDAATVGSLQTVPGQVLLPLMPAIPVFAQDSKGKKAHYTGTVDKPLEKHIDVSSRSTKKTTSAINTKTSMKHESTEKLLENTDHQSAESSEKQESAGKGDGIDTRSTQKLPTTTYFQSCGIKPDDASLQSAPVSVPIYDASTAASLNIVSADKATFSATETPKAIEAKESVKNHENVGHEKAADVQPGIETLGIPTTSASLGQMSSVVPVEVKVGPQSKPPVTRRKGAAREPRNRSTSATAACERRARLAVLKQSEESKKVDSTGKTAEPITVIERHVGETTKAESVPTAVICRPEERDSVPPGVPQTITLHETQVEEVALSSAQVVEHVVGEFQSSAVTEVNVNTPACVLKDAAVCNDAVKGEEDAAMVVQTECGNSTAFEMKDASSVGIAEDEVNVDQSLLVINGEKGVESNSTAAFEVKDALPSGAIEDTVKGEEHSSIVVQTECGDSMACKMKDAPSSVDSVEDEVNVDQSSVVSNAEKGVASSSTAAFEIKDAPSSVGVVEAEVKDNQSLTMTDIEKGNKLSTEFGNSMALGMNYASSSIAMVEDEVKEGQSLVVTETKKGNESTSTGLMPVTISVVATTDKINQDESTMSDKPITGDLVDSMIEIVVKNSEETSTTLVCETYTDKEVAVHNNPKVYPKDISDSARDSSLCNEAFDMGTSDPSNRLPSSSKDADEACEASIAVNAEDLASRDDALNREITVQMDMDYAGENGNDTDITSSKRQPPCDVSTESAGDGVGNKGTASDALAVEKINGGKEPSNGSSEVPSGTQLGDDTKASCDALVLQKIDGKAEPSSGTLEMPSENTIQLGDSTEASSGALVLQKIDGGAEPSSGTADMLIENTAQLGDNTGVSNALVLQKIDGGAEPSSCGTSEVPSSTLLSDNTEAPSDTLVLQKTDSGVEPSCGTLEMLSENTTQLGDNREASDAPVLQKIDSVAEPFSGTLEVPGDTTTQLGGNTEGSGTSKSSDKGRMEGPSVDSALVGAEVVTQSEGDSALP</sequence>
<feature type="domain" description="Helicase C-terminal" evidence="9">
    <location>
        <begin position="1431"/>
        <end position="1577"/>
    </location>
</feature>
<evidence type="ECO:0000313" key="13">
    <source>
        <dbReference type="RefSeq" id="XP_020090032.1"/>
    </source>
</evidence>
<evidence type="ECO:0000313" key="11">
    <source>
        <dbReference type="Proteomes" id="UP000515123"/>
    </source>
</evidence>
<keyword evidence="5" id="KW-0067">ATP-binding</keyword>
<dbReference type="PROSITE" id="PS51192">
    <property type="entry name" value="HELICASE_ATP_BIND_1"/>
    <property type="match status" value="1"/>
</dbReference>
<dbReference type="Pfam" id="PF00271">
    <property type="entry name" value="Helicase_C"/>
    <property type="match status" value="1"/>
</dbReference>
<feature type="compositionally biased region" description="Polar residues" evidence="7">
    <location>
        <begin position="241"/>
        <end position="256"/>
    </location>
</feature>
<dbReference type="PROSITE" id="PS51194">
    <property type="entry name" value="HELICASE_CTER"/>
    <property type="match status" value="1"/>
</dbReference>
<keyword evidence="2" id="KW-0547">Nucleotide-binding</keyword>
<dbReference type="OrthoDB" id="5857104at2759"/>
<dbReference type="GO" id="GO:0042393">
    <property type="term" value="F:histone binding"/>
    <property type="evidence" value="ECO:0007669"/>
    <property type="project" value="InterPro"/>
</dbReference>
<organism evidence="13">
    <name type="scientific">Ananas comosus</name>
    <name type="common">Pineapple</name>
    <name type="synonym">Ananas ananas</name>
    <dbReference type="NCBI Taxonomy" id="4615"/>
    <lineage>
        <taxon>Eukaryota</taxon>
        <taxon>Viridiplantae</taxon>
        <taxon>Streptophyta</taxon>
        <taxon>Embryophyta</taxon>
        <taxon>Tracheophyta</taxon>
        <taxon>Spermatophyta</taxon>
        <taxon>Magnoliopsida</taxon>
        <taxon>Liliopsida</taxon>
        <taxon>Poales</taxon>
        <taxon>Bromeliaceae</taxon>
        <taxon>Bromelioideae</taxon>
        <taxon>Ananas</taxon>
    </lineage>
</organism>
<evidence type="ECO:0000259" key="10">
    <source>
        <dbReference type="PROSITE" id="PS51204"/>
    </source>
</evidence>
<feature type="compositionally biased region" description="Polar residues" evidence="7">
    <location>
        <begin position="3023"/>
        <end position="3033"/>
    </location>
</feature>
<evidence type="ECO:0000259" key="9">
    <source>
        <dbReference type="PROSITE" id="PS51194"/>
    </source>
</evidence>
<evidence type="ECO:0000256" key="5">
    <source>
        <dbReference type="ARBA" id="ARBA00022840"/>
    </source>
</evidence>
<dbReference type="Proteomes" id="UP000515123">
    <property type="component" value="Linkage group 6"/>
</dbReference>
<feature type="region of interest" description="Disordered" evidence="7">
    <location>
        <begin position="384"/>
        <end position="410"/>
    </location>
</feature>
<protein>
    <submittedName>
        <fullName evidence="12 13">Chromatin structure-remodeling complex protein SYD isoform X1</fullName>
    </submittedName>
</protein>
<dbReference type="InterPro" id="IPR049730">
    <property type="entry name" value="SNF2/RAD54-like_C"/>
</dbReference>
<feature type="region of interest" description="Disordered" evidence="7">
    <location>
        <begin position="1686"/>
        <end position="1720"/>
    </location>
</feature>
<feature type="compositionally biased region" description="Low complexity" evidence="7">
    <location>
        <begin position="152"/>
        <end position="168"/>
    </location>
</feature>
<dbReference type="Pfam" id="PF00176">
    <property type="entry name" value="SNF2-rel_dom"/>
    <property type="match status" value="1"/>
</dbReference>
<feature type="compositionally biased region" description="Basic and acidic residues" evidence="7">
    <location>
        <begin position="2102"/>
        <end position="2135"/>
    </location>
</feature>
<evidence type="ECO:0000259" key="8">
    <source>
        <dbReference type="PROSITE" id="PS51192"/>
    </source>
</evidence>
<dbReference type="InterPro" id="IPR038718">
    <property type="entry name" value="SNF2-like_sf"/>
</dbReference>
<dbReference type="GO" id="GO:0005634">
    <property type="term" value="C:nucleus"/>
    <property type="evidence" value="ECO:0007669"/>
    <property type="project" value="UniProtKB-SubCell"/>
</dbReference>
<evidence type="ECO:0000256" key="4">
    <source>
        <dbReference type="ARBA" id="ARBA00022806"/>
    </source>
</evidence>
<reference evidence="12 13" key="2">
    <citation type="submission" date="2025-04" db="UniProtKB">
        <authorList>
            <consortium name="RefSeq"/>
        </authorList>
    </citation>
    <scope>IDENTIFICATION</scope>
    <source>
        <tissue evidence="12 13">Leaf</tissue>
    </source>
</reference>
<evidence type="ECO:0000256" key="1">
    <source>
        <dbReference type="ARBA" id="ARBA00004123"/>
    </source>
</evidence>
<feature type="region of interest" description="Disordered" evidence="7">
    <location>
        <begin position="1733"/>
        <end position="1777"/>
    </location>
</feature>
<evidence type="ECO:0000256" key="7">
    <source>
        <dbReference type="SAM" id="MobiDB-lite"/>
    </source>
</evidence>
<dbReference type="GeneID" id="109711424"/>
<keyword evidence="11" id="KW-1185">Reference proteome</keyword>
<feature type="compositionally biased region" description="Polar residues" evidence="7">
    <location>
        <begin position="2749"/>
        <end position="2759"/>
    </location>
</feature>
<dbReference type="SMART" id="SM01314">
    <property type="entry name" value="SnAC"/>
    <property type="match status" value="1"/>
</dbReference>
<feature type="compositionally biased region" description="Basic and acidic residues" evidence="7">
    <location>
        <begin position="585"/>
        <end position="594"/>
    </location>
</feature>
<reference evidence="11" key="1">
    <citation type="journal article" date="2015" name="Nat. Genet.">
        <title>The pineapple genome and the evolution of CAM photosynthesis.</title>
        <authorList>
            <person name="Ming R."/>
            <person name="VanBuren R."/>
            <person name="Wai C.M."/>
            <person name="Tang H."/>
            <person name="Schatz M.C."/>
            <person name="Bowers J.E."/>
            <person name="Lyons E."/>
            <person name="Wang M.L."/>
            <person name="Chen J."/>
            <person name="Biggers E."/>
            <person name="Zhang J."/>
            <person name="Huang L."/>
            <person name="Zhang L."/>
            <person name="Miao W."/>
            <person name="Zhang J."/>
            <person name="Ye Z."/>
            <person name="Miao C."/>
            <person name="Lin Z."/>
            <person name="Wang H."/>
            <person name="Zhou H."/>
            <person name="Yim W.C."/>
            <person name="Priest H.D."/>
            <person name="Zheng C."/>
            <person name="Woodhouse M."/>
            <person name="Edger P.P."/>
            <person name="Guyot R."/>
            <person name="Guo H.B."/>
            <person name="Guo H."/>
            <person name="Zheng G."/>
            <person name="Singh R."/>
            <person name="Sharma A."/>
            <person name="Min X."/>
            <person name="Zheng Y."/>
            <person name="Lee H."/>
            <person name="Gurtowski J."/>
            <person name="Sedlazeck F.J."/>
            <person name="Harkess A."/>
            <person name="McKain M.R."/>
            <person name="Liao Z."/>
            <person name="Fang J."/>
            <person name="Liu J."/>
            <person name="Zhang X."/>
            <person name="Zhang Q."/>
            <person name="Hu W."/>
            <person name="Qin Y."/>
            <person name="Wang K."/>
            <person name="Chen L.Y."/>
            <person name="Shirley N."/>
            <person name="Lin Y.R."/>
            <person name="Liu L.Y."/>
            <person name="Hernandez A.G."/>
            <person name="Wright C.L."/>
            <person name="Bulone V."/>
            <person name="Tuskan G.A."/>
            <person name="Heath K."/>
            <person name="Zee F."/>
            <person name="Moore P.H."/>
            <person name="Sunkar R."/>
            <person name="Leebens-Mack J.H."/>
            <person name="Mockler T."/>
            <person name="Bennetzen J.L."/>
            <person name="Freeling M."/>
            <person name="Sankoff D."/>
            <person name="Paterson A.H."/>
            <person name="Zhu X."/>
            <person name="Yang X."/>
            <person name="Smith J.A."/>
            <person name="Cushman J.C."/>
            <person name="Paull R.E."/>
            <person name="Yu Q."/>
        </authorList>
    </citation>
    <scope>NUCLEOTIDE SEQUENCE [LARGE SCALE GENOMIC DNA]</scope>
    <source>
        <strain evidence="11">cv. F153</strain>
    </source>
</reference>
<feature type="region of interest" description="Disordered" evidence="7">
    <location>
        <begin position="543"/>
        <end position="610"/>
    </location>
</feature>
<dbReference type="RefSeq" id="XP_020090031.1">
    <property type="nucleotide sequence ID" value="XM_020234442.1"/>
</dbReference>
<proteinExistence type="predicted"/>
<dbReference type="PROSITE" id="PS51204">
    <property type="entry name" value="HSA"/>
    <property type="match status" value="1"/>
</dbReference>
<dbReference type="InterPro" id="IPR001650">
    <property type="entry name" value="Helicase_C-like"/>
</dbReference>
<evidence type="ECO:0000256" key="2">
    <source>
        <dbReference type="ARBA" id="ARBA00022741"/>
    </source>
</evidence>
<feature type="compositionally biased region" description="Polar residues" evidence="7">
    <location>
        <begin position="567"/>
        <end position="584"/>
    </location>
</feature>
<dbReference type="FunFam" id="3.40.50.10810:FF:000016">
    <property type="entry name" value="Chromatin structure-remodeling complex protein SYD"/>
    <property type="match status" value="1"/>
</dbReference>
<dbReference type="CDD" id="cd18793">
    <property type="entry name" value="SF2_C_SNF"/>
    <property type="match status" value="1"/>
</dbReference>
<feature type="compositionally biased region" description="Polar residues" evidence="7">
    <location>
        <begin position="1857"/>
        <end position="1873"/>
    </location>
</feature>
<dbReference type="InterPro" id="IPR027417">
    <property type="entry name" value="P-loop_NTPase"/>
</dbReference>
<feature type="compositionally biased region" description="Polar residues" evidence="7">
    <location>
        <begin position="1759"/>
        <end position="1768"/>
    </location>
</feature>
<feature type="domain" description="HSA" evidence="10">
    <location>
        <begin position="926"/>
        <end position="1000"/>
    </location>
</feature>
<accession>A0A6P5F324</accession>
<feature type="region of interest" description="Disordered" evidence="7">
    <location>
        <begin position="2746"/>
        <end position="2811"/>
    </location>
</feature>
<feature type="compositionally biased region" description="Basic and acidic residues" evidence="7">
    <location>
        <begin position="205"/>
        <end position="214"/>
    </location>
</feature>
<keyword evidence="4" id="KW-0347">Helicase</keyword>
<feature type="compositionally biased region" description="Basic and acidic residues" evidence="7">
    <location>
        <begin position="172"/>
        <end position="193"/>
    </location>
</feature>
<dbReference type="InterPro" id="IPR014012">
    <property type="entry name" value="HSA_dom"/>
</dbReference>
<comment type="subcellular location">
    <subcellularLocation>
        <location evidence="1">Nucleus</location>
    </subcellularLocation>
</comment>
<keyword evidence="3" id="KW-0378">Hydrolase</keyword>
<dbReference type="PANTHER" id="PTHR10799">
    <property type="entry name" value="SNF2/RAD54 HELICASE FAMILY"/>
    <property type="match status" value="1"/>
</dbReference>
<feature type="compositionally biased region" description="Polar residues" evidence="7">
    <location>
        <begin position="2985"/>
        <end position="3001"/>
    </location>
</feature>
<feature type="region of interest" description="Disordered" evidence="7">
    <location>
        <begin position="2901"/>
        <end position="2924"/>
    </location>
</feature>
<dbReference type="SMART" id="SM00490">
    <property type="entry name" value="HELICc"/>
    <property type="match status" value="1"/>
</dbReference>
<dbReference type="FunFam" id="3.40.50.300:FF:000871">
    <property type="entry name" value="Chromatin structure-remodeling complex protein SYD"/>
    <property type="match status" value="1"/>
</dbReference>
<dbReference type="RefSeq" id="XP_020090032.1">
    <property type="nucleotide sequence ID" value="XM_020234443.1"/>
</dbReference>
<feature type="region of interest" description="Disordered" evidence="7">
    <location>
        <begin position="1812"/>
        <end position="1873"/>
    </location>
</feature>
<dbReference type="CDD" id="cd17996">
    <property type="entry name" value="DEXHc_SMARCA2_SMARCA4"/>
    <property type="match status" value="1"/>
</dbReference>
<evidence type="ECO:0000256" key="6">
    <source>
        <dbReference type="ARBA" id="ARBA00023242"/>
    </source>
</evidence>
<feature type="compositionally biased region" description="Basic residues" evidence="7">
    <location>
        <begin position="194"/>
        <end position="204"/>
    </location>
</feature>
<feature type="region of interest" description="Disordered" evidence="7">
    <location>
        <begin position="78"/>
        <end position="256"/>
    </location>
</feature>
<keyword evidence="6" id="KW-0539">Nucleus</keyword>
<dbReference type="SMART" id="SM00487">
    <property type="entry name" value="DEXDc"/>
    <property type="match status" value="1"/>
</dbReference>
<dbReference type="SUPFAM" id="SSF52540">
    <property type="entry name" value="P-loop containing nucleoside triphosphate hydrolases"/>
    <property type="match status" value="2"/>
</dbReference>
<name>A0A6P5F324_ANACO</name>
<gene>
    <name evidence="12 13" type="primary">LOC109711424</name>
</gene>
<feature type="compositionally biased region" description="Polar residues" evidence="7">
    <location>
        <begin position="2796"/>
        <end position="2809"/>
    </location>
</feature>